<feature type="transmembrane region" description="Helical" evidence="7">
    <location>
        <begin position="231"/>
        <end position="250"/>
    </location>
</feature>
<keyword evidence="4 7" id="KW-1133">Transmembrane helix</keyword>
<feature type="compositionally biased region" description="Polar residues" evidence="6">
    <location>
        <begin position="1"/>
        <end position="17"/>
    </location>
</feature>
<feature type="transmembrane region" description="Helical" evidence="7">
    <location>
        <begin position="143"/>
        <end position="161"/>
    </location>
</feature>
<comment type="caution">
    <text evidence="8">The sequence shown here is derived from an EMBL/GenBank/DDBJ whole genome shotgun (WGS) entry which is preliminary data.</text>
</comment>
<feature type="transmembrane region" description="Helical" evidence="7">
    <location>
        <begin position="310"/>
        <end position="329"/>
    </location>
</feature>
<sequence length="337" mass="34707">MSPLSSSRSAMTPNASIQHPGASAPRTRERVLHVLSALDVYLILAALLVVACWLSPSFLTLSNIGNVLTQAAVLGILATGQFLVVLIGGFDLSVAAVMALSSVLIAKHADTHLALAITEGLLAALACGIASGVAVVVGRVQPLITTLAMMGVARGLAFSVSEKSLLVSNPWITGLSGASGVLTPPTLIWLALVIVLSLWLGLTRAGLHCYAIGGNETTSRLAGVRADRIKIGVYAVSGLIAGIAGLALVIRSDSGVPNVGAGWELDSIAAIVIGGARLFGGEGSLPKAMTGVLIYQLIANVMNLTGIDPYYQSIVRALVIVVAVGLSVFRQRKRDHV</sequence>
<comment type="subcellular location">
    <subcellularLocation>
        <location evidence="1">Cell membrane</location>
        <topology evidence="1">Multi-pass membrane protein</topology>
    </subcellularLocation>
</comment>
<organism evidence="8 9">
    <name type="scientific">Pararobbsia silviterrae</name>
    <dbReference type="NCBI Taxonomy" id="1792498"/>
    <lineage>
        <taxon>Bacteria</taxon>
        <taxon>Pseudomonadati</taxon>
        <taxon>Pseudomonadota</taxon>
        <taxon>Betaproteobacteria</taxon>
        <taxon>Burkholderiales</taxon>
        <taxon>Burkholderiaceae</taxon>
        <taxon>Pararobbsia</taxon>
    </lineage>
</organism>
<reference evidence="8 9" key="1">
    <citation type="submission" date="2018-10" db="EMBL/GenBank/DDBJ databases">
        <title>Robbsia sp. DHC34, isolated from soil.</title>
        <authorList>
            <person name="Gao Z.-H."/>
            <person name="Qiu L.-H."/>
        </authorList>
    </citation>
    <scope>NUCLEOTIDE SEQUENCE [LARGE SCALE GENOMIC DNA]</scope>
    <source>
        <strain evidence="8 9">DHC34</strain>
    </source>
</reference>
<evidence type="ECO:0000313" key="8">
    <source>
        <dbReference type="EMBL" id="RKP57713.1"/>
    </source>
</evidence>
<keyword evidence="2" id="KW-1003">Cell membrane</keyword>
<evidence type="ECO:0000256" key="5">
    <source>
        <dbReference type="ARBA" id="ARBA00023136"/>
    </source>
</evidence>
<dbReference type="AlphaFoldDB" id="A0A494Y601"/>
<evidence type="ECO:0000256" key="3">
    <source>
        <dbReference type="ARBA" id="ARBA00022692"/>
    </source>
</evidence>
<dbReference type="Pfam" id="PF02653">
    <property type="entry name" value="BPD_transp_2"/>
    <property type="match status" value="1"/>
</dbReference>
<evidence type="ECO:0000256" key="1">
    <source>
        <dbReference type="ARBA" id="ARBA00004651"/>
    </source>
</evidence>
<evidence type="ECO:0000256" key="6">
    <source>
        <dbReference type="SAM" id="MobiDB-lite"/>
    </source>
</evidence>
<keyword evidence="9" id="KW-1185">Reference proteome</keyword>
<feature type="transmembrane region" description="Helical" evidence="7">
    <location>
        <begin position="73"/>
        <end position="106"/>
    </location>
</feature>
<dbReference type="InterPro" id="IPR001851">
    <property type="entry name" value="ABC_transp_permease"/>
</dbReference>
<feature type="transmembrane region" description="Helical" evidence="7">
    <location>
        <begin position="112"/>
        <end position="136"/>
    </location>
</feature>
<evidence type="ECO:0000256" key="2">
    <source>
        <dbReference type="ARBA" id="ARBA00022475"/>
    </source>
</evidence>
<accession>A0A494Y601</accession>
<evidence type="ECO:0000256" key="7">
    <source>
        <dbReference type="SAM" id="Phobius"/>
    </source>
</evidence>
<feature type="transmembrane region" description="Helical" evidence="7">
    <location>
        <begin position="40"/>
        <end position="61"/>
    </location>
</feature>
<feature type="region of interest" description="Disordered" evidence="6">
    <location>
        <begin position="1"/>
        <end position="23"/>
    </location>
</feature>
<keyword evidence="5 7" id="KW-0472">Membrane</keyword>
<dbReference type="EMBL" id="RBZU01000002">
    <property type="protein sequence ID" value="RKP57713.1"/>
    <property type="molecule type" value="Genomic_DNA"/>
</dbReference>
<evidence type="ECO:0000313" key="9">
    <source>
        <dbReference type="Proteomes" id="UP000270342"/>
    </source>
</evidence>
<keyword evidence="3 7" id="KW-0812">Transmembrane</keyword>
<dbReference type="GO" id="GO:0005886">
    <property type="term" value="C:plasma membrane"/>
    <property type="evidence" value="ECO:0007669"/>
    <property type="project" value="UniProtKB-SubCell"/>
</dbReference>
<dbReference type="Proteomes" id="UP000270342">
    <property type="component" value="Unassembled WGS sequence"/>
</dbReference>
<dbReference type="GO" id="GO:0022857">
    <property type="term" value="F:transmembrane transporter activity"/>
    <property type="evidence" value="ECO:0007669"/>
    <property type="project" value="InterPro"/>
</dbReference>
<evidence type="ECO:0000256" key="4">
    <source>
        <dbReference type="ARBA" id="ARBA00022989"/>
    </source>
</evidence>
<feature type="transmembrane region" description="Helical" evidence="7">
    <location>
        <begin position="187"/>
        <end position="210"/>
    </location>
</feature>
<proteinExistence type="predicted"/>
<protein>
    <submittedName>
        <fullName evidence="8">ABC transporter permease</fullName>
    </submittedName>
</protein>
<name>A0A494Y601_9BURK</name>
<gene>
    <name evidence="8" type="ORF">D7S86_07185</name>
</gene>
<dbReference type="CDD" id="cd06579">
    <property type="entry name" value="TM_PBP1_transp_AraH_like"/>
    <property type="match status" value="1"/>
</dbReference>
<dbReference type="PANTHER" id="PTHR32196">
    <property type="entry name" value="ABC TRANSPORTER PERMEASE PROTEIN YPHD-RELATED-RELATED"/>
    <property type="match status" value="1"/>
</dbReference>